<dbReference type="SUPFAM" id="SSF52540">
    <property type="entry name" value="P-loop containing nucleoside triphosphate hydrolases"/>
    <property type="match status" value="2"/>
</dbReference>
<evidence type="ECO:0000259" key="7">
    <source>
        <dbReference type="PROSITE" id="PS51192"/>
    </source>
</evidence>
<keyword evidence="4" id="KW-0067">ATP-binding</keyword>
<accession>S8E8Y7</accession>
<dbReference type="Gene3D" id="3.40.50.300">
    <property type="entry name" value="P-loop containing nucleotide triphosphate hydrolases"/>
    <property type="match status" value="1"/>
</dbReference>
<feature type="compositionally biased region" description="Basic residues" evidence="6">
    <location>
        <begin position="381"/>
        <end position="391"/>
    </location>
</feature>
<evidence type="ECO:0000256" key="5">
    <source>
        <dbReference type="ARBA" id="ARBA00023242"/>
    </source>
</evidence>
<evidence type="ECO:0000256" key="4">
    <source>
        <dbReference type="ARBA" id="ARBA00022840"/>
    </source>
</evidence>
<evidence type="ECO:0000259" key="8">
    <source>
        <dbReference type="PROSITE" id="PS51194"/>
    </source>
</evidence>
<dbReference type="GO" id="GO:0000785">
    <property type="term" value="C:chromatin"/>
    <property type="evidence" value="ECO:0007669"/>
    <property type="project" value="TreeGrafter"/>
</dbReference>
<dbReference type="Gene3D" id="3.40.50.10810">
    <property type="entry name" value="Tandem AAA-ATPase domain"/>
    <property type="match status" value="1"/>
</dbReference>
<feature type="compositionally biased region" description="Basic residues" evidence="6">
    <location>
        <begin position="189"/>
        <end position="198"/>
    </location>
</feature>
<dbReference type="SMART" id="SM00487">
    <property type="entry name" value="DEXDc"/>
    <property type="match status" value="1"/>
</dbReference>
<feature type="compositionally biased region" description="Basic residues" evidence="6">
    <location>
        <begin position="315"/>
        <end position="331"/>
    </location>
</feature>
<dbReference type="InterPro" id="IPR038718">
    <property type="entry name" value="SNF2-like_sf"/>
</dbReference>
<evidence type="ECO:0000256" key="2">
    <source>
        <dbReference type="ARBA" id="ARBA00022741"/>
    </source>
</evidence>
<dbReference type="InterPro" id="IPR049730">
    <property type="entry name" value="SNF2/RAD54-like_C"/>
</dbReference>
<dbReference type="OrthoDB" id="5857104at2759"/>
<feature type="region of interest" description="Disordered" evidence="6">
    <location>
        <begin position="502"/>
        <end position="551"/>
    </location>
</feature>
<evidence type="ECO:0000313" key="10">
    <source>
        <dbReference type="Proteomes" id="UP000015241"/>
    </source>
</evidence>
<feature type="region of interest" description="Disordered" evidence="6">
    <location>
        <begin position="1611"/>
        <end position="1636"/>
    </location>
</feature>
<dbReference type="GO" id="GO:0016887">
    <property type="term" value="F:ATP hydrolysis activity"/>
    <property type="evidence" value="ECO:0007669"/>
    <property type="project" value="TreeGrafter"/>
</dbReference>
<feature type="compositionally biased region" description="Basic and acidic residues" evidence="6">
    <location>
        <begin position="711"/>
        <end position="722"/>
    </location>
</feature>
<dbReference type="CDD" id="cd18793">
    <property type="entry name" value="SF2_C_SNF"/>
    <property type="match status" value="1"/>
</dbReference>
<feature type="compositionally biased region" description="Basic residues" evidence="6">
    <location>
        <begin position="764"/>
        <end position="781"/>
    </location>
</feature>
<feature type="compositionally biased region" description="Polar residues" evidence="6">
    <location>
        <begin position="1626"/>
        <end position="1636"/>
    </location>
</feature>
<feature type="compositionally biased region" description="Acidic residues" evidence="6">
    <location>
        <begin position="295"/>
        <end position="311"/>
    </location>
</feature>
<evidence type="ECO:0000256" key="1">
    <source>
        <dbReference type="ARBA" id="ARBA00004123"/>
    </source>
</evidence>
<dbReference type="PANTHER" id="PTHR45623">
    <property type="entry name" value="CHROMODOMAIN-HELICASE-DNA-BINDING PROTEIN 3-RELATED-RELATED"/>
    <property type="match status" value="1"/>
</dbReference>
<dbReference type="GO" id="GO:0005634">
    <property type="term" value="C:nucleus"/>
    <property type="evidence" value="ECO:0007669"/>
    <property type="project" value="UniProtKB-SubCell"/>
</dbReference>
<dbReference type="InterPro" id="IPR016197">
    <property type="entry name" value="Chromo-like_dom_sf"/>
</dbReference>
<dbReference type="GO" id="GO:0003682">
    <property type="term" value="F:chromatin binding"/>
    <property type="evidence" value="ECO:0007669"/>
    <property type="project" value="TreeGrafter"/>
</dbReference>
<organism evidence="9 10">
    <name type="scientific">Fomitopsis schrenkii</name>
    <name type="common">Brown rot fungus</name>
    <dbReference type="NCBI Taxonomy" id="2126942"/>
    <lineage>
        <taxon>Eukaryota</taxon>
        <taxon>Fungi</taxon>
        <taxon>Dikarya</taxon>
        <taxon>Basidiomycota</taxon>
        <taxon>Agaricomycotina</taxon>
        <taxon>Agaricomycetes</taxon>
        <taxon>Polyporales</taxon>
        <taxon>Fomitopsis</taxon>
    </lineage>
</organism>
<feature type="region of interest" description="Disordered" evidence="6">
    <location>
        <begin position="1"/>
        <end position="57"/>
    </location>
</feature>
<dbReference type="SUPFAM" id="SSF54160">
    <property type="entry name" value="Chromo domain-like"/>
    <property type="match status" value="1"/>
</dbReference>
<name>S8E8Y7_FOMSC</name>
<sequence length="1899" mass="211678">MSEQPFDPADLFTPTKATSSSPPDPQDSPDGPPSAADGPPTSDDPIPVFSPSGSPLTETDDIALVEGICVPQTEGGALFYIEVPELPEEQKTLYEPVFGDQSLVSNSTFNLDEFTDIAGEHKIDGVLYYFARAPDGILHRFPADILNKRRPNLVEEYEEAKQAGSLDPFDPSATYVHIKSRIRLSLHLKRAAPKKSRLKSSSPDELAASYRSDSDVPSSRTHGRKGTRGDKKATRQLKLPFSPKKTRPQGRAVVAPASDEDSDGDVREISAPPRRSTRAKRSTRSNLNDAAFVADSEENSDDESSDSGEEEYGGKRRSSKRVVKKPKKKKGTRAEYGRFRPIADMELDEEVDEESAVLRIHRRTCEKCHTLPTHQALVEARKKKPGRRKKKGSDEESSEDEIERLEALGGWVRCLKCPVAAHWGCLAKTQRDEIVKAAFERDKAEWQAAKDRALEQGEEFDAPQLVKRMELEPGESTDFVCTSCMKGGVCMACRELVVKPDVPTEETKEEKPLAPAGDAPSGDVEMADATGESTSEKPPVNEKEEESTEDTKELAFRCITCKRLAHYAHLPIPAGWDYDPDDVKATMLADHYQTATNWQCGDCSSFVYGVEHILAWRPYPEDAVEPPRPAGEPANYKAMLPREYLVKWADRSYRRTSWVPHGWLLATSSAKLKNFLLGGSKIPLLSEPVEEEKAQEPDASQGPSFEIGREDSADVAAKDEKLPTSVLDPNRDAQRKIPPAWKRVDRVLDVLLWRPEGRLEAKKQKQNRGRKGKGKRKGRGKKHEETDDEDMSDNDPQMMAIRRDLDAVYNLGEQPSQDLTETVEEYENRTGDELELDDAHLVVWGFFKWDDLGYDNASWDSPPRPGDSAYAAFQAAFERYLAARAVTVPLRKKSELDIFDNGRQKNAWRKKYAFTHEKQPQNGQDIQFKLMPFQIDGVNWLCDNWWNHQNCILADEMGLGKTVQIAAFIGHVASRHQAFPALVVVPNSTISNWVREFERWAPNLRVVPFYGEAKARDIIKRYELFHPKESVPSDETGAKYHVLVTTYETITNPKDFTPVFKNTPRWEVLVVDEGQRLKSDASLIFKKLKDLNTAHRVIMTGTPLNNNIRELFNLMNFLDPGEWTDLVGLAKQYEELTEDKVKELHTRLKPYFLRRIKSEVLQLPPKNEVIVPVSMTPLQKEVYRSILSQNLGLLRNLVAGSAGARVNAAVSKSNMNNMLMQLRKCLQHPYLVSKEIEPKGLSVEETHAKLIDASSKLVLLKALLLQLRERGHRVLLFSQFSIALDVIEDFLVGEGVKYLRLDGNTKQADRQKDMDKFNKPDSDIFIYILTTRAGGVGINLWSADTVIIFDPDFNPHQDLQAIARSYRYGQKKTCLVFKLMVKGSAEDKIMQTGKKKLVLDHLIVQQMDDDDGSKEDVQSILMFGAQALFEEEENAEDRQIHYSEHDIGKLIERTEKEGDQVESEVSANQAFSFAKIWSADKDELEEVQDDVNGDQLDSWAQTLERIAVERTKTQAAEMTGRGVRRKAAAVFPQQDLGPDDPDAPSKNGKKPGKGKGKGKSKSKKSKSAISDDSDAYAAPGSASESDSGASHAMSVQGDDILAELKAKHVPVISGPNPLEDHRRHTNSTPQPLLPIQNTNEPRCGLCGNYHGDQPCAMTESSENLAQYRLMLLVHAGDEPLEDRRAAIQVIDETLHKRGMMHLIYGQPMHLVERAAKEGKPLQKKSKLETPLPFGLLGRSSVPTSSKVNGNSSNPQSAKPNGKSHASSAKVDYALSIGHSDKPRTVPPLPRHSNASEGVAGPSKRPSSPLVPPESSKVKKVKNVGALGCPVCDGMIHHLVKDCPEVKAGPKRVKKAIRRLEDDPLHTTTVNALRHILVKQQRKALASAAPPPASAIELSD</sequence>
<feature type="region of interest" description="Disordered" evidence="6">
    <location>
        <begin position="711"/>
        <end position="733"/>
    </location>
</feature>
<comment type="subcellular location">
    <subcellularLocation>
        <location evidence="1">Nucleus</location>
    </subcellularLocation>
</comment>
<dbReference type="InterPro" id="IPR000330">
    <property type="entry name" value="SNF2_N"/>
</dbReference>
<feature type="compositionally biased region" description="Low complexity" evidence="6">
    <location>
        <begin position="33"/>
        <end position="45"/>
    </location>
</feature>
<dbReference type="Pfam" id="PF00271">
    <property type="entry name" value="Helicase_C"/>
    <property type="match status" value="1"/>
</dbReference>
<dbReference type="STRING" id="743788.S8E8Y7"/>
<keyword evidence="3" id="KW-0378">Hydrolase</keyword>
<dbReference type="PROSITE" id="PS51194">
    <property type="entry name" value="HELICASE_CTER"/>
    <property type="match status" value="1"/>
</dbReference>
<dbReference type="FunCoup" id="S8E8Y7">
    <property type="interactions" value="16"/>
</dbReference>
<keyword evidence="2" id="KW-0547">Nucleotide-binding</keyword>
<dbReference type="InParanoid" id="S8E8Y7"/>
<gene>
    <name evidence="9" type="ORF">FOMPIDRAFT_1036188</name>
</gene>
<dbReference type="Pfam" id="PF00176">
    <property type="entry name" value="SNF2-rel_dom"/>
    <property type="match status" value="1"/>
</dbReference>
<evidence type="ECO:0000313" key="9">
    <source>
        <dbReference type="EMBL" id="EPT01477.1"/>
    </source>
</evidence>
<dbReference type="PROSITE" id="PS51192">
    <property type="entry name" value="HELICASE_ATP_BIND_1"/>
    <property type="match status" value="1"/>
</dbReference>
<dbReference type="GO" id="GO:0140658">
    <property type="term" value="F:ATP-dependent chromatin remodeler activity"/>
    <property type="evidence" value="ECO:0007669"/>
    <property type="project" value="TreeGrafter"/>
</dbReference>
<dbReference type="InterPro" id="IPR056616">
    <property type="entry name" value="Chromo_MIT1"/>
</dbReference>
<evidence type="ECO:0000256" key="6">
    <source>
        <dbReference type="SAM" id="MobiDB-lite"/>
    </source>
</evidence>
<dbReference type="EMBL" id="KE504141">
    <property type="protein sequence ID" value="EPT01477.1"/>
    <property type="molecule type" value="Genomic_DNA"/>
</dbReference>
<reference evidence="9 10" key="1">
    <citation type="journal article" date="2012" name="Science">
        <title>The Paleozoic origin of enzymatic lignin decomposition reconstructed from 31 fungal genomes.</title>
        <authorList>
            <person name="Floudas D."/>
            <person name="Binder M."/>
            <person name="Riley R."/>
            <person name="Barry K."/>
            <person name="Blanchette R.A."/>
            <person name="Henrissat B."/>
            <person name="Martinez A.T."/>
            <person name="Otillar R."/>
            <person name="Spatafora J.W."/>
            <person name="Yadav J.S."/>
            <person name="Aerts A."/>
            <person name="Benoit I."/>
            <person name="Boyd A."/>
            <person name="Carlson A."/>
            <person name="Copeland A."/>
            <person name="Coutinho P.M."/>
            <person name="de Vries R.P."/>
            <person name="Ferreira P."/>
            <person name="Findley K."/>
            <person name="Foster B."/>
            <person name="Gaskell J."/>
            <person name="Glotzer D."/>
            <person name="Gorecki P."/>
            <person name="Heitman J."/>
            <person name="Hesse C."/>
            <person name="Hori C."/>
            <person name="Igarashi K."/>
            <person name="Jurgens J.A."/>
            <person name="Kallen N."/>
            <person name="Kersten P."/>
            <person name="Kohler A."/>
            <person name="Kuees U."/>
            <person name="Kumar T.K.A."/>
            <person name="Kuo A."/>
            <person name="LaButti K."/>
            <person name="Larrondo L.F."/>
            <person name="Lindquist E."/>
            <person name="Ling A."/>
            <person name="Lombard V."/>
            <person name="Lucas S."/>
            <person name="Lundell T."/>
            <person name="Martin R."/>
            <person name="McLaughlin D.J."/>
            <person name="Morgenstern I."/>
            <person name="Morin E."/>
            <person name="Murat C."/>
            <person name="Nagy L.G."/>
            <person name="Nolan M."/>
            <person name="Ohm R.A."/>
            <person name="Patyshakuliyeva A."/>
            <person name="Rokas A."/>
            <person name="Ruiz-Duenas F.J."/>
            <person name="Sabat G."/>
            <person name="Salamov A."/>
            <person name="Samejima M."/>
            <person name="Schmutz J."/>
            <person name="Slot J.C."/>
            <person name="St John F."/>
            <person name="Stenlid J."/>
            <person name="Sun H."/>
            <person name="Sun S."/>
            <person name="Syed K."/>
            <person name="Tsang A."/>
            <person name="Wiebenga A."/>
            <person name="Young D."/>
            <person name="Pisabarro A."/>
            <person name="Eastwood D.C."/>
            <person name="Martin F."/>
            <person name="Cullen D."/>
            <person name="Grigoriev I.V."/>
            <person name="Hibbett D.S."/>
        </authorList>
    </citation>
    <scope>NUCLEOTIDE SEQUENCE</scope>
    <source>
        <strain evidence="10">FP-58527</strain>
    </source>
</reference>
<feature type="compositionally biased region" description="Pro residues" evidence="6">
    <location>
        <begin position="22"/>
        <end position="32"/>
    </location>
</feature>
<dbReference type="eggNOG" id="KOG0383">
    <property type="taxonomic scope" value="Eukaryota"/>
</dbReference>
<feature type="region of interest" description="Disordered" evidence="6">
    <location>
        <begin position="759"/>
        <end position="795"/>
    </location>
</feature>
<feature type="region of interest" description="Disordered" evidence="6">
    <location>
        <begin position="189"/>
        <end position="334"/>
    </location>
</feature>
<keyword evidence="10" id="KW-1185">Reference proteome</keyword>
<dbReference type="InterPro" id="IPR001650">
    <property type="entry name" value="Helicase_C-like"/>
</dbReference>
<feature type="compositionally biased region" description="Polar residues" evidence="6">
    <location>
        <begin position="1740"/>
        <end position="1766"/>
    </location>
</feature>
<dbReference type="HOGENOM" id="CLU_001508_2_0_1"/>
<keyword evidence="5" id="KW-0539">Nucleus</keyword>
<dbReference type="InterPro" id="IPR014001">
    <property type="entry name" value="Helicase_ATP-bd"/>
</dbReference>
<dbReference type="InterPro" id="IPR027417">
    <property type="entry name" value="P-loop_NTPase"/>
</dbReference>
<feature type="region of interest" description="Disordered" evidence="6">
    <location>
        <begin position="376"/>
        <end position="401"/>
    </location>
</feature>
<feature type="region of interest" description="Disordered" evidence="6">
    <location>
        <begin position="1716"/>
        <end position="1816"/>
    </location>
</feature>
<dbReference type="Proteomes" id="UP000015241">
    <property type="component" value="Unassembled WGS sequence"/>
</dbReference>
<dbReference type="Pfam" id="PF23615">
    <property type="entry name" value="Chromo_MIT1"/>
    <property type="match status" value="1"/>
</dbReference>
<dbReference type="GO" id="GO:0042393">
    <property type="term" value="F:histone binding"/>
    <property type="evidence" value="ECO:0007669"/>
    <property type="project" value="TreeGrafter"/>
</dbReference>
<dbReference type="GO" id="GO:0005524">
    <property type="term" value="F:ATP binding"/>
    <property type="evidence" value="ECO:0007669"/>
    <property type="project" value="UniProtKB-KW"/>
</dbReference>
<proteinExistence type="predicted"/>
<feature type="region of interest" description="Disordered" evidence="6">
    <location>
        <begin position="1516"/>
        <end position="1594"/>
    </location>
</feature>
<feature type="domain" description="Helicase ATP-binding" evidence="7">
    <location>
        <begin position="942"/>
        <end position="1121"/>
    </location>
</feature>
<feature type="domain" description="Helicase C-terminal" evidence="8">
    <location>
        <begin position="1259"/>
        <end position="1411"/>
    </location>
</feature>
<evidence type="ECO:0008006" key="11">
    <source>
        <dbReference type="Google" id="ProtNLM"/>
    </source>
</evidence>
<dbReference type="PANTHER" id="PTHR45623:SF17">
    <property type="entry name" value="CHROMODOMAIN-HELICASE-DNA-BINDING PROTEIN 3-RELATED"/>
    <property type="match status" value="1"/>
</dbReference>
<evidence type="ECO:0000256" key="3">
    <source>
        <dbReference type="ARBA" id="ARBA00022801"/>
    </source>
</evidence>
<dbReference type="GO" id="GO:0003677">
    <property type="term" value="F:DNA binding"/>
    <property type="evidence" value="ECO:0007669"/>
    <property type="project" value="TreeGrafter"/>
</dbReference>
<protein>
    <recommendedName>
        <fullName evidence="11">Chromatin remodeling factor mit1</fullName>
    </recommendedName>
</protein>
<dbReference type="SMART" id="SM00490">
    <property type="entry name" value="HELICc"/>
    <property type="match status" value="1"/>
</dbReference>
<feature type="compositionally biased region" description="Basic residues" evidence="6">
    <location>
        <begin position="1547"/>
        <end position="1566"/>
    </location>
</feature>